<dbReference type="EMBL" id="CP034463">
    <property type="protein sequence ID" value="AZP22775.1"/>
    <property type="molecule type" value="Genomic_DNA"/>
</dbReference>
<evidence type="ECO:0000313" key="2">
    <source>
        <dbReference type="Proteomes" id="UP000280197"/>
    </source>
</evidence>
<organism evidence="1 2">
    <name type="scientific">Streptomyces aquilus</name>
    <dbReference type="NCBI Taxonomy" id="2548456"/>
    <lineage>
        <taxon>Bacteria</taxon>
        <taxon>Bacillati</taxon>
        <taxon>Actinomycetota</taxon>
        <taxon>Actinomycetes</taxon>
        <taxon>Kitasatosporales</taxon>
        <taxon>Streptomycetaceae</taxon>
        <taxon>Streptomyces</taxon>
    </lineage>
</organism>
<dbReference type="Proteomes" id="UP000280197">
    <property type="component" value="Chromosome"/>
</dbReference>
<accession>A0A3Q9C640</accession>
<proteinExistence type="predicted"/>
<name>A0A3Q9C640_9ACTN</name>
<evidence type="ECO:0000313" key="1">
    <source>
        <dbReference type="EMBL" id="AZP22775.1"/>
    </source>
</evidence>
<sequence>MHSDLYRCRVCGLEQDDPPWGEDGLVPTFEICVCCGSEFGYEDATLAGVLRKRAAWLAAGAKWESPRFKPDGWDLNSQLDCIPIAYRK</sequence>
<keyword evidence="2" id="KW-1185">Reference proteome</keyword>
<dbReference type="AlphaFoldDB" id="A0A3Q9C640"/>
<protein>
    <submittedName>
        <fullName evidence="1">Uncharacterized protein</fullName>
    </submittedName>
</protein>
<gene>
    <name evidence="1" type="ORF">EJC51_46085</name>
</gene>
<reference evidence="1 2" key="1">
    <citation type="submission" date="2018-12" db="EMBL/GenBank/DDBJ databases">
        <authorList>
            <person name="Li K."/>
        </authorList>
    </citation>
    <scope>NUCLEOTIDE SEQUENCE [LARGE SCALE GENOMIC DNA]</scope>
    <source>
        <strain evidence="2">CR22</strain>
    </source>
</reference>
<dbReference type="KEGG" id="saqu:EJC51_46085"/>